<organism evidence="2 3">
    <name type="scientific">Pinctada imbricata</name>
    <name type="common">Atlantic pearl-oyster</name>
    <name type="synonym">Pinctada martensii</name>
    <dbReference type="NCBI Taxonomy" id="66713"/>
    <lineage>
        <taxon>Eukaryota</taxon>
        <taxon>Metazoa</taxon>
        <taxon>Spiralia</taxon>
        <taxon>Lophotrochozoa</taxon>
        <taxon>Mollusca</taxon>
        <taxon>Bivalvia</taxon>
        <taxon>Autobranchia</taxon>
        <taxon>Pteriomorphia</taxon>
        <taxon>Pterioida</taxon>
        <taxon>Pterioidea</taxon>
        <taxon>Pteriidae</taxon>
        <taxon>Pinctada</taxon>
    </lineage>
</organism>
<feature type="domain" description="Mitochondria-eating protein C-terminal" evidence="1">
    <location>
        <begin position="87"/>
        <end position="170"/>
    </location>
</feature>
<comment type="caution">
    <text evidence="2">The sequence shown here is derived from an EMBL/GenBank/DDBJ whole genome shotgun (WGS) entry which is preliminary data.</text>
</comment>
<name>A0AA88YFD3_PINIB</name>
<dbReference type="AlphaFoldDB" id="A0AA88YFD3"/>
<keyword evidence="3" id="KW-1185">Reference proteome</keyword>
<reference evidence="2" key="1">
    <citation type="submission" date="2019-08" db="EMBL/GenBank/DDBJ databases">
        <title>The improved chromosome-level genome for the pearl oyster Pinctada fucata martensii using PacBio sequencing and Hi-C.</title>
        <authorList>
            <person name="Zheng Z."/>
        </authorList>
    </citation>
    <scope>NUCLEOTIDE SEQUENCE</scope>
    <source>
        <strain evidence="2">ZZ-2019</strain>
        <tissue evidence="2">Adductor muscle</tissue>
    </source>
</reference>
<gene>
    <name evidence="2" type="ORF">FSP39_021000</name>
</gene>
<dbReference type="InterPro" id="IPR031981">
    <property type="entry name" value="MIEAP_C"/>
</dbReference>
<feature type="non-terminal residue" evidence="2">
    <location>
        <position position="1"/>
    </location>
</feature>
<evidence type="ECO:0000259" key="1">
    <source>
        <dbReference type="Pfam" id="PF16026"/>
    </source>
</evidence>
<dbReference type="Proteomes" id="UP001186944">
    <property type="component" value="Unassembled WGS sequence"/>
</dbReference>
<evidence type="ECO:0000313" key="3">
    <source>
        <dbReference type="Proteomes" id="UP001186944"/>
    </source>
</evidence>
<dbReference type="Pfam" id="PF16026">
    <property type="entry name" value="MIEAP"/>
    <property type="match status" value="1"/>
</dbReference>
<dbReference type="EMBL" id="VSWD01000006">
    <property type="protein sequence ID" value="KAK3100500.1"/>
    <property type="molecule type" value="Genomic_DNA"/>
</dbReference>
<accession>A0AA88YFD3</accession>
<sequence>TMDPMDVLRNLADRFTMLYETEWKAALGDLSQEPEHKDGNIKLLADILELNVSVNVQKDTSKSLRQYRQDTAMLSVPAIQMMFTRKHLKKMLDPERHTENILSYASKCVELTWQFNIQSPPMCFLWARPAQKITGHLTVYEKLGELVRYNVWPTLLTHQGGSVLCKGIVQPHWT</sequence>
<evidence type="ECO:0000313" key="2">
    <source>
        <dbReference type="EMBL" id="KAK3100500.1"/>
    </source>
</evidence>
<proteinExistence type="predicted"/>
<protein>
    <recommendedName>
        <fullName evidence="1">Mitochondria-eating protein C-terminal domain-containing protein</fullName>
    </recommendedName>
</protein>